<gene>
    <name evidence="1" type="ORF">HID58_033014</name>
</gene>
<reference evidence="1 2" key="1">
    <citation type="submission" date="2021-05" db="EMBL/GenBank/DDBJ databases">
        <title>Genome Assembly of Synthetic Allotetraploid Brassica napus Reveals Homoeologous Exchanges between Subgenomes.</title>
        <authorList>
            <person name="Davis J.T."/>
        </authorList>
    </citation>
    <scope>NUCLEOTIDE SEQUENCE [LARGE SCALE GENOMIC DNA]</scope>
    <source>
        <strain evidence="2">cv. Da-Ae</strain>
        <tissue evidence="1">Seedling</tissue>
    </source>
</reference>
<keyword evidence="2" id="KW-1185">Reference proteome</keyword>
<sequence length="76" mass="8755">VLCYFLTMTVDRLIETGDSEHIFQKTIMEQVRGQVLAKIQKRWKSLKAGRKLTLSTYVKGPIEVAETDKDNVRSEL</sequence>
<dbReference type="EMBL" id="JAGKQM010000009">
    <property type="protein sequence ID" value="KAH0909693.1"/>
    <property type="molecule type" value="Genomic_DNA"/>
</dbReference>
<protein>
    <submittedName>
        <fullName evidence="1">Uncharacterized protein</fullName>
    </submittedName>
</protein>
<feature type="non-terminal residue" evidence="1">
    <location>
        <position position="1"/>
    </location>
</feature>
<name>A0ABQ8BY80_BRANA</name>
<feature type="non-terminal residue" evidence="1">
    <location>
        <position position="76"/>
    </location>
</feature>
<organism evidence="1 2">
    <name type="scientific">Brassica napus</name>
    <name type="common">Rape</name>
    <dbReference type="NCBI Taxonomy" id="3708"/>
    <lineage>
        <taxon>Eukaryota</taxon>
        <taxon>Viridiplantae</taxon>
        <taxon>Streptophyta</taxon>
        <taxon>Embryophyta</taxon>
        <taxon>Tracheophyta</taxon>
        <taxon>Spermatophyta</taxon>
        <taxon>Magnoliopsida</taxon>
        <taxon>eudicotyledons</taxon>
        <taxon>Gunneridae</taxon>
        <taxon>Pentapetalae</taxon>
        <taxon>rosids</taxon>
        <taxon>malvids</taxon>
        <taxon>Brassicales</taxon>
        <taxon>Brassicaceae</taxon>
        <taxon>Brassiceae</taxon>
        <taxon>Brassica</taxon>
    </lineage>
</organism>
<comment type="caution">
    <text evidence="1">The sequence shown here is derived from an EMBL/GenBank/DDBJ whole genome shotgun (WGS) entry which is preliminary data.</text>
</comment>
<dbReference type="Proteomes" id="UP000824890">
    <property type="component" value="Unassembled WGS sequence"/>
</dbReference>
<proteinExistence type="predicted"/>
<evidence type="ECO:0000313" key="2">
    <source>
        <dbReference type="Proteomes" id="UP000824890"/>
    </source>
</evidence>
<accession>A0ABQ8BY80</accession>
<evidence type="ECO:0000313" key="1">
    <source>
        <dbReference type="EMBL" id="KAH0909693.1"/>
    </source>
</evidence>